<evidence type="ECO:0000256" key="11">
    <source>
        <dbReference type="ARBA" id="ARBA00049229"/>
    </source>
</evidence>
<evidence type="ECO:0000313" key="12">
    <source>
        <dbReference type="EMBL" id="SFU20666.1"/>
    </source>
</evidence>
<dbReference type="PANTHER" id="PTHR42743">
    <property type="entry name" value="AMINO-ACID AMINOTRANSFERASE"/>
    <property type="match status" value="1"/>
</dbReference>
<dbReference type="OrthoDB" id="9805628at2"/>
<keyword evidence="12" id="KW-0032">Aminotransferase</keyword>
<accession>A0A1I7E9L4</accession>
<evidence type="ECO:0000256" key="7">
    <source>
        <dbReference type="ARBA" id="ARBA00013053"/>
    </source>
</evidence>
<dbReference type="Proteomes" id="UP000198844">
    <property type="component" value="Unassembled WGS sequence"/>
</dbReference>
<dbReference type="InterPro" id="IPR050571">
    <property type="entry name" value="Class-IV_PLP-Dep_Aminotrnsfr"/>
</dbReference>
<evidence type="ECO:0000256" key="6">
    <source>
        <dbReference type="ARBA" id="ARBA00009320"/>
    </source>
</evidence>
<keyword evidence="12" id="KW-0808">Transferase</keyword>
<comment type="catalytic activity">
    <reaction evidence="10">
        <text>L-isoleucine + 2-oxoglutarate = (S)-3-methyl-2-oxopentanoate + L-glutamate</text>
        <dbReference type="Rhea" id="RHEA:24801"/>
        <dbReference type="ChEBI" id="CHEBI:16810"/>
        <dbReference type="ChEBI" id="CHEBI:29985"/>
        <dbReference type="ChEBI" id="CHEBI:35146"/>
        <dbReference type="ChEBI" id="CHEBI:58045"/>
        <dbReference type="EC" id="2.6.1.42"/>
    </reaction>
</comment>
<dbReference type="SUPFAM" id="SSF56752">
    <property type="entry name" value="D-aminoacid aminotransferase-like PLP-dependent enzymes"/>
    <property type="match status" value="1"/>
</dbReference>
<evidence type="ECO:0000256" key="5">
    <source>
        <dbReference type="ARBA" id="ARBA00005072"/>
    </source>
</evidence>
<dbReference type="Gene3D" id="3.30.470.10">
    <property type="match status" value="1"/>
</dbReference>
<comment type="catalytic activity">
    <reaction evidence="11">
        <text>L-leucine + 2-oxoglutarate = 4-methyl-2-oxopentanoate + L-glutamate</text>
        <dbReference type="Rhea" id="RHEA:18321"/>
        <dbReference type="ChEBI" id="CHEBI:16810"/>
        <dbReference type="ChEBI" id="CHEBI:17865"/>
        <dbReference type="ChEBI" id="CHEBI:29985"/>
        <dbReference type="ChEBI" id="CHEBI:57427"/>
        <dbReference type="EC" id="2.6.1.42"/>
    </reaction>
</comment>
<organism evidence="12 13">
    <name type="scientific">Paraburkholderia aspalathi</name>
    <dbReference type="NCBI Taxonomy" id="1324617"/>
    <lineage>
        <taxon>Bacteria</taxon>
        <taxon>Pseudomonadati</taxon>
        <taxon>Pseudomonadota</taxon>
        <taxon>Betaproteobacteria</taxon>
        <taxon>Burkholderiales</taxon>
        <taxon>Burkholderiaceae</taxon>
        <taxon>Paraburkholderia</taxon>
    </lineage>
</organism>
<dbReference type="Gene3D" id="3.20.10.10">
    <property type="entry name" value="D-amino Acid Aminotransferase, subunit A, domain 2"/>
    <property type="match status" value="1"/>
</dbReference>
<comment type="function">
    <text evidence="2">Acts on leucine, isoleucine and valine.</text>
</comment>
<dbReference type="AlphaFoldDB" id="A0A1I7E9L4"/>
<dbReference type="EMBL" id="FPBH01000015">
    <property type="protein sequence ID" value="SFU20666.1"/>
    <property type="molecule type" value="Genomic_DNA"/>
</dbReference>
<comment type="pathway">
    <text evidence="5">Amino-acid biosynthesis; L-leucine biosynthesis; L-leucine from 3-methyl-2-oxobutanoate: step 4/4.</text>
</comment>
<sequence length="323" mass="36397">MSIIPVHEIMLSHPEHARAPHDPAFESGAAYVGRICPLSDASIPLLDLGFRHGDAAYDVVSVSKGLIFRLDDHLERFAHSCRKFRLRNPFDNQRTSEILTELVRHAGTKDAYIWWCVTRGRLAHGAGNYNTDAYENQFYAYVVPYRFIADDSVRQRGMKLQVSESFIRIPERAVDPTAKNFHWLDLQLAHFKARDEGFDLPVLCDANGNLTEAPGANIFFIKDRVVYTPDHGVLEGITRRTTMELATELGLTVRVEAVNAEQLKNADEAFVTSTAGGIMPINSVDEKVLGGEAGPGELTTELHNLYWRKRWDGWLGKKVDYNQ</sequence>
<comment type="cofactor">
    <cofactor evidence="1">
        <name>pyridoxal 5'-phosphate</name>
        <dbReference type="ChEBI" id="CHEBI:597326"/>
    </cofactor>
</comment>
<dbReference type="InterPro" id="IPR043132">
    <property type="entry name" value="BCAT-like_C"/>
</dbReference>
<evidence type="ECO:0000256" key="1">
    <source>
        <dbReference type="ARBA" id="ARBA00001933"/>
    </source>
</evidence>
<dbReference type="GO" id="GO:0004084">
    <property type="term" value="F:branched-chain-amino-acid transaminase activity"/>
    <property type="evidence" value="ECO:0007669"/>
    <property type="project" value="UniProtKB-EC"/>
</dbReference>
<evidence type="ECO:0000256" key="10">
    <source>
        <dbReference type="ARBA" id="ARBA00048798"/>
    </source>
</evidence>
<reference evidence="12 13" key="1">
    <citation type="submission" date="2016-10" db="EMBL/GenBank/DDBJ databases">
        <authorList>
            <person name="de Groot N.N."/>
        </authorList>
    </citation>
    <scope>NUCLEOTIDE SEQUENCE [LARGE SCALE GENOMIC DNA]</scope>
    <source>
        <strain evidence="12 13">LMG 27731</strain>
    </source>
</reference>
<comment type="catalytic activity">
    <reaction evidence="9">
        <text>L-valine + 2-oxoglutarate = 3-methyl-2-oxobutanoate + L-glutamate</text>
        <dbReference type="Rhea" id="RHEA:24813"/>
        <dbReference type="ChEBI" id="CHEBI:11851"/>
        <dbReference type="ChEBI" id="CHEBI:16810"/>
        <dbReference type="ChEBI" id="CHEBI:29985"/>
        <dbReference type="ChEBI" id="CHEBI:57762"/>
        <dbReference type="EC" id="2.6.1.42"/>
    </reaction>
</comment>
<dbReference type="GO" id="GO:0008652">
    <property type="term" value="P:amino acid biosynthetic process"/>
    <property type="evidence" value="ECO:0007669"/>
    <property type="project" value="UniProtKB-ARBA"/>
</dbReference>
<evidence type="ECO:0000256" key="8">
    <source>
        <dbReference type="ARBA" id="ARBA00022898"/>
    </source>
</evidence>
<evidence type="ECO:0000256" key="2">
    <source>
        <dbReference type="ARBA" id="ARBA00003109"/>
    </source>
</evidence>
<dbReference type="FunFam" id="3.20.10.10:FF:000002">
    <property type="entry name" value="D-alanine aminotransferase"/>
    <property type="match status" value="1"/>
</dbReference>
<gene>
    <name evidence="12" type="ORF">SAMN05192563_101577</name>
</gene>
<dbReference type="EC" id="2.6.1.42" evidence="7"/>
<proteinExistence type="inferred from homology"/>
<dbReference type="InterPro" id="IPR036038">
    <property type="entry name" value="Aminotransferase-like"/>
</dbReference>
<dbReference type="InterPro" id="IPR043131">
    <property type="entry name" value="BCAT-like_N"/>
</dbReference>
<dbReference type="RefSeq" id="WP_093638017.1">
    <property type="nucleotide sequence ID" value="NZ_FPBH01000015.1"/>
</dbReference>
<comment type="pathway">
    <text evidence="4">Amino-acid biosynthesis; L-valine biosynthesis; L-valine from pyruvate: step 4/4.</text>
</comment>
<dbReference type="Pfam" id="PF01063">
    <property type="entry name" value="Aminotran_4"/>
    <property type="match status" value="1"/>
</dbReference>
<name>A0A1I7E9L4_9BURK</name>
<dbReference type="InterPro" id="IPR001544">
    <property type="entry name" value="Aminotrans_IV"/>
</dbReference>
<protein>
    <recommendedName>
        <fullName evidence="7">branched-chain-amino-acid transaminase</fullName>
        <ecNumber evidence="7">2.6.1.42</ecNumber>
    </recommendedName>
</protein>
<keyword evidence="8" id="KW-0663">Pyridoxal phosphate</keyword>
<comment type="similarity">
    <text evidence="6">Belongs to the class-IV pyridoxal-phosphate-dependent aminotransferase family.</text>
</comment>
<evidence type="ECO:0000256" key="3">
    <source>
        <dbReference type="ARBA" id="ARBA00004824"/>
    </source>
</evidence>
<dbReference type="CDD" id="cd00449">
    <property type="entry name" value="PLPDE_IV"/>
    <property type="match status" value="1"/>
</dbReference>
<evidence type="ECO:0000256" key="4">
    <source>
        <dbReference type="ARBA" id="ARBA00004931"/>
    </source>
</evidence>
<dbReference type="GO" id="GO:0046394">
    <property type="term" value="P:carboxylic acid biosynthetic process"/>
    <property type="evidence" value="ECO:0007669"/>
    <property type="project" value="UniProtKB-ARBA"/>
</dbReference>
<comment type="pathway">
    <text evidence="3">Amino-acid biosynthesis; L-isoleucine biosynthesis; L-isoleucine from 2-oxobutanoate: step 4/4.</text>
</comment>
<evidence type="ECO:0000313" key="13">
    <source>
        <dbReference type="Proteomes" id="UP000198844"/>
    </source>
</evidence>
<evidence type="ECO:0000256" key="9">
    <source>
        <dbReference type="ARBA" id="ARBA00048212"/>
    </source>
</evidence>
<dbReference type="PANTHER" id="PTHR42743:SF11">
    <property type="entry name" value="AMINODEOXYCHORISMATE LYASE"/>
    <property type="match status" value="1"/>
</dbReference>